<feature type="domain" description="Glycosyltransferase subfamily 4-like N-terminal" evidence="2">
    <location>
        <begin position="15"/>
        <end position="179"/>
    </location>
</feature>
<dbReference type="Gene3D" id="3.40.50.2000">
    <property type="entry name" value="Glycogen Phosphorylase B"/>
    <property type="match status" value="2"/>
</dbReference>
<organism evidence="3 4">
    <name type="scientific">Candidatus Buchananbacteria bacterium CG10_big_fil_rev_8_21_14_0_10_42_9</name>
    <dbReference type="NCBI Taxonomy" id="1974526"/>
    <lineage>
        <taxon>Bacteria</taxon>
        <taxon>Candidatus Buchananiibacteriota</taxon>
    </lineage>
</organism>
<dbReference type="AlphaFoldDB" id="A0A2H0W2H0"/>
<dbReference type="Pfam" id="PF13439">
    <property type="entry name" value="Glyco_transf_4"/>
    <property type="match status" value="1"/>
</dbReference>
<proteinExistence type="predicted"/>
<dbReference type="CDD" id="cd03801">
    <property type="entry name" value="GT4_PimA-like"/>
    <property type="match status" value="1"/>
</dbReference>
<dbReference type="InterPro" id="IPR028098">
    <property type="entry name" value="Glyco_trans_4-like_N"/>
</dbReference>
<evidence type="ECO:0000259" key="2">
    <source>
        <dbReference type="Pfam" id="PF13439"/>
    </source>
</evidence>
<dbReference type="GO" id="GO:0016757">
    <property type="term" value="F:glycosyltransferase activity"/>
    <property type="evidence" value="ECO:0007669"/>
    <property type="project" value="InterPro"/>
</dbReference>
<accession>A0A2H0W2H0</accession>
<dbReference type="PANTHER" id="PTHR45947">
    <property type="entry name" value="SULFOQUINOVOSYL TRANSFERASE SQD2"/>
    <property type="match status" value="1"/>
</dbReference>
<comment type="caution">
    <text evidence="3">The sequence shown here is derived from an EMBL/GenBank/DDBJ whole genome shotgun (WGS) entry which is preliminary data.</text>
</comment>
<feature type="domain" description="Glycosyl transferase family 1" evidence="1">
    <location>
        <begin position="197"/>
        <end position="360"/>
    </location>
</feature>
<dbReference type="SUPFAM" id="SSF53756">
    <property type="entry name" value="UDP-Glycosyltransferase/glycogen phosphorylase"/>
    <property type="match status" value="1"/>
</dbReference>
<dbReference type="PANTHER" id="PTHR45947:SF3">
    <property type="entry name" value="SULFOQUINOVOSYL TRANSFERASE SQD2"/>
    <property type="match status" value="1"/>
</dbReference>
<evidence type="ECO:0000259" key="1">
    <source>
        <dbReference type="Pfam" id="PF00534"/>
    </source>
</evidence>
<evidence type="ECO:0000313" key="3">
    <source>
        <dbReference type="EMBL" id="PIS05548.1"/>
    </source>
</evidence>
<protein>
    <recommendedName>
        <fullName evidence="5">Glycosyltransferase family 1 protein</fullName>
    </recommendedName>
</protein>
<reference evidence="4" key="1">
    <citation type="submission" date="2017-09" db="EMBL/GenBank/DDBJ databases">
        <title>Depth-based differentiation of microbial function through sediment-hosted aquifers and enrichment of novel symbionts in the deep terrestrial subsurface.</title>
        <authorList>
            <person name="Probst A.J."/>
            <person name="Ladd B."/>
            <person name="Jarett J.K."/>
            <person name="Geller-Mcgrath D.E."/>
            <person name="Sieber C.M.K."/>
            <person name="Emerson J.B."/>
            <person name="Anantharaman K."/>
            <person name="Thomas B.C."/>
            <person name="Malmstrom R."/>
            <person name="Stieglmeier M."/>
            <person name="Klingl A."/>
            <person name="Woyke T."/>
            <person name="Ryan C.M."/>
            <person name="Banfield J.F."/>
        </authorList>
    </citation>
    <scope>NUCLEOTIDE SEQUENCE [LARGE SCALE GENOMIC DNA]</scope>
</reference>
<sequence length="388" mass="42986">MKIAIVVSTFPPYQGGIGNVAYNHAAELSNLGYDVTVFTLGEREGNEAFNFKVKALKPLILYGNAGLVPKLGKLLKGFDVIHLHYPFFGGAEIIWLKAKHLKKHGSKIILHYHMDTVGRGWQGAIFAWHRKFITPKIIAAADKVVGTSKDYLDHSHIANLVKANPRKFVIIPNGVDTRRLTDKNNLNELPHIPKVGPNEKMVLFVGGLDSAHYFKGVEILLKAFKLLIDNYAASQIKLVIVGDGDLRPRYESLASQLNLFEKVIFAGTVASNDIAEYYQRADVTVLPSVDASEAFGMVLIESLSCGTPVIASDLAGVRSVVTNDVGLLCQPKNFQDLAEKMNQLLSNLEKVKLMGQRGREIVQAKYDWQKIGAQLNKLYKQTTSEKFN</sequence>
<dbReference type="Pfam" id="PF00534">
    <property type="entry name" value="Glycos_transf_1"/>
    <property type="match status" value="1"/>
</dbReference>
<gene>
    <name evidence="3" type="ORF">COT81_00855</name>
</gene>
<dbReference type="EMBL" id="PEZZ01000004">
    <property type="protein sequence ID" value="PIS05548.1"/>
    <property type="molecule type" value="Genomic_DNA"/>
</dbReference>
<evidence type="ECO:0008006" key="5">
    <source>
        <dbReference type="Google" id="ProtNLM"/>
    </source>
</evidence>
<dbReference type="Proteomes" id="UP000230935">
    <property type="component" value="Unassembled WGS sequence"/>
</dbReference>
<dbReference type="InterPro" id="IPR050194">
    <property type="entry name" value="Glycosyltransferase_grp1"/>
</dbReference>
<evidence type="ECO:0000313" key="4">
    <source>
        <dbReference type="Proteomes" id="UP000230935"/>
    </source>
</evidence>
<dbReference type="InterPro" id="IPR001296">
    <property type="entry name" value="Glyco_trans_1"/>
</dbReference>
<name>A0A2H0W2H0_9BACT</name>